<sequence length="220" mass="24595">MSSLSMYSGPDKMHTTLSQWQDIPLHRLMLATLIEKLENRLLANPSATRVLKQWISTYNLAPDNNLHAHRQTEGTAPCPPFLLQTLLGACDTQAEDVHYRKVQLTAHGKVFSEAENWYIPARLSPEMATQLDTTDKPFGLVVAALNFSRQLIKRESLWFPLPDQWEQHGIPVGSGKPIGLPPYLFRHMAVLRTQTGQAFCVVIETYTAEALGVPPPAMPA</sequence>
<dbReference type="InterPro" id="IPR028978">
    <property type="entry name" value="Chorismate_lyase_/UTRA_dom_sf"/>
</dbReference>
<reference evidence="1 2" key="2">
    <citation type="submission" date="2018-08" db="EMBL/GenBank/DDBJ databases">
        <title>Acetobacter oryzifermentans sp. nov., isolated from Korea traditional vinegar and reclassification of Acetobacter pasteurianus subsp. ascendens (Henneberg 1898) as Acetobacter ascendens comb. nov.</title>
        <authorList>
            <person name="Cho G.Y."/>
            <person name="Lee S.H."/>
        </authorList>
    </citation>
    <scope>NUCLEOTIDE SEQUENCE [LARGE SCALE GENOMIC DNA]</scope>
    <source>
        <strain evidence="1 2">SH</strain>
    </source>
</reference>
<evidence type="ECO:0000313" key="2">
    <source>
        <dbReference type="Proteomes" id="UP000256572"/>
    </source>
</evidence>
<dbReference type="EMBL" id="CP023189">
    <property type="protein sequence ID" value="AXM99851.1"/>
    <property type="molecule type" value="Genomic_DNA"/>
</dbReference>
<dbReference type="AlphaFoldDB" id="A0AAN1PGS8"/>
<evidence type="ECO:0000313" key="1">
    <source>
        <dbReference type="EMBL" id="AXM99851.1"/>
    </source>
</evidence>
<name>A0AAN1PGS8_9PROT</name>
<protein>
    <recommendedName>
        <fullName evidence="3">Chorismate lyase</fullName>
    </recommendedName>
</protein>
<dbReference type="RefSeq" id="WP_089179369.1">
    <property type="nucleotide sequence ID" value="NZ_CP023189.1"/>
</dbReference>
<reference evidence="1 2" key="1">
    <citation type="submission" date="2017-09" db="EMBL/GenBank/DDBJ databases">
        <authorList>
            <person name="Kim K.H."/>
            <person name="Chun B.H."/>
            <person name="Han G.S."/>
            <person name="Hyun S.G."/>
            <person name="Jeon C.O."/>
        </authorList>
    </citation>
    <scope>NUCLEOTIDE SEQUENCE [LARGE SCALE GENOMIC DNA]</scope>
    <source>
        <strain evidence="1 2">SH</strain>
    </source>
</reference>
<dbReference type="Proteomes" id="UP000256572">
    <property type="component" value="Chromosome"/>
</dbReference>
<dbReference type="Gene3D" id="3.40.1410.10">
    <property type="entry name" value="Chorismate lyase-like"/>
    <property type="match status" value="1"/>
</dbReference>
<gene>
    <name evidence="1" type="ORF">CJF59_04330</name>
</gene>
<evidence type="ECO:0008006" key="3">
    <source>
        <dbReference type="Google" id="ProtNLM"/>
    </source>
</evidence>
<proteinExistence type="predicted"/>
<organism evidence="1 2">
    <name type="scientific">Acetobacter pomorum</name>
    <dbReference type="NCBI Taxonomy" id="65959"/>
    <lineage>
        <taxon>Bacteria</taxon>
        <taxon>Pseudomonadati</taxon>
        <taxon>Pseudomonadota</taxon>
        <taxon>Alphaproteobacteria</taxon>
        <taxon>Acetobacterales</taxon>
        <taxon>Acetobacteraceae</taxon>
        <taxon>Acetobacter</taxon>
    </lineage>
</organism>
<accession>A0AAN1PGS8</accession>
<dbReference type="SUPFAM" id="SSF64288">
    <property type="entry name" value="Chorismate lyase-like"/>
    <property type="match status" value="1"/>
</dbReference>